<dbReference type="Proteomes" id="UP001515480">
    <property type="component" value="Unassembled WGS sequence"/>
</dbReference>
<name>A0AB34JTI8_PRYPA</name>
<sequence length="354" mass="38207">MNLEFNVREAANDSEEVASDGMPAADGRVSELMTELEEALASIATPYVMRSVVDRLQKVVDACRVVGESSPLRPARLPFTGTAEYSEANSAVSSAACNAFGSARSQDTLSAVGSVASSMASSQLSSAVSEGAQVHPDEMLWMSSGGVPLSSSAFDWSADPGGFGDVVANKLSGSSNAQGGKMAAEEGSSVAFSAIGTDGMPRRRKKRSGRRGRGRGQGDDLAHNRDMLCDVCDLGSNDPKWVCSAAQMLEEPKMQRIFEKHEKRLRSPKGLASDLDRREARYAMYRGWVAWQFADPLGAEKRVRLPMCVMQQIRKLFPSPKCSRGCCDYGVECEKLGHYVGFRTAAESRGIREH</sequence>
<dbReference type="AlphaFoldDB" id="A0AB34JTI8"/>
<evidence type="ECO:0000313" key="3">
    <source>
        <dbReference type="Proteomes" id="UP001515480"/>
    </source>
</evidence>
<evidence type="ECO:0000256" key="1">
    <source>
        <dbReference type="SAM" id="MobiDB-lite"/>
    </source>
</evidence>
<comment type="caution">
    <text evidence="2">The sequence shown here is derived from an EMBL/GenBank/DDBJ whole genome shotgun (WGS) entry which is preliminary data.</text>
</comment>
<protein>
    <submittedName>
        <fullName evidence="2">Uncharacterized protein</fullName>
    </submittedName>
</protein>
<keyword evidence="3" id="KW-1185">Reference proteome</keyword>
<reference evidence="2 3" key="1">
    <citation type="journal article" date="2024" name="Science">
        <title>Giant polyketide synthase enzymes in the biosynthesis of giant marine polyether toxins.</title>
        <authorList>
            <person name="Fallon T.R."/>
            <person name="Shende V.V."/>
            <person name="Wierzbicki I.H."/>
            <person name="Pendleton A.L."/>
            <person name="Watervoot N.F."/>
            <person name="Auber R.P."/>
            <person name="Gonzalez D.J."/>
            <person name="Wisecaver J.H."/>
            <person name="Moore B.S."/>
        </authorList>
    </citation>
    <scope>NUCLEOTIDE SEQUENCE [LARGE SCALE GENOMIC DNA]</scope>
    <source>
        <strain evidence="2 3">12B1</strain>
    </source>
</reference>
<accession>A0AB34JTI8</accession>
<evidence type="ECO:0000313" key="2">
    <source>
        <dbReference type="EMBL" id="KAL1524247.1"/>
    </source>
</evidence>
<feature type="region of interest" description="Disordered" evidence="1">
    <location>
        <begin position="175"/>
        <end position="220"/>
    </location>
</feature>
<dbReference type="EMBL" id="JBGBPQ010000005">
    <property type="protein sequence ID" value="KAL1524247.1"/>
    <property type="molecule type" value="Genomic_DNA"/>
</dbReference>
<feature type="compositionally biased region" description="Basic residues" evidence="1">
    <location>
        <begin position="202"/>
        <end position="214"/>
    </location>
</feature>
<organism evidence="2 3">
    <name type="scientific">Prymnesium parvum</name>
    <name type="common">Toxic golden alga</name>
    <dbReference type="NCBI Taxonomy" id="97485"/>
    <lineage>
        <taxon>Eukaryota</taxon>
        <taxon>Haptista</taxon>
        <taxon>Haptophyta</taxon>
        <taxon>Prymnesiophyceae</taxon>
        <taxon>Prymnesiales</taxon>
        <taxon>Prymnesiaceae</taxon>
        <taxon>Prymnesium</taxon>
    </lineage>
</organism>
<proteinExistence type="predicted"/>
<gene>
    <name evidence="2" type="ORF">AB1Y20_019152</name>
</gene>